<organism evidence="1 3">
    <name type="scientific">Cuscuta europaea</name>
    <name type="common">European dodder</name>
    <dbReference type="NCBI Taxonomy" id="41803"/>
    <lineage>
        <taxon>Eukaryota</taxon>
        <taxon>Viridiplantae</taxon>
        <taxon>Streptophyta</taxon>
        <taxon>Embryophyta</taxon>
        <taxon>Tracheophyta</taxon>
        <taxon>Spermatophyta</taxon>
        <taxon>Magnoliopsida</taxon>
        <taxon>eudicotyledons</taxon>
        <taxon>Gunneridae</taxon>
        <taxon>Pentapetalae</taxon>
        <taxon>asterids</taxon>
        <taxon>lamiids</taxon>
        <taxon>Solanales</taxon>
        <taxon>Convolvulaceae</taxon>
        <taxon>Cuscuteae</taxon>
        <taxon>Cuscuta</taxon>
        <taxon>Cuscuta subgen. Cuscuta</taxon>
    </lineage>
</organism>
<evidence type="ECO:0000313" key="3">
    <source>
        <dbReference type="Proteomes" id="UP001152484"/>
    </source>
</evidence>
<feature type="non-terminal residue" evidence="1">
    <location>
        <position position="44"/>
    </location>
</feature>
<dbReference type="OrthoDB" id="1928766at2759"/>
<accession>A0A9P0ZP37</accession>
<sequence>MYLDTFKQLKLDRALLKPIKTPLSGFTGDSIDAEGTIVLPVEVG</sequence>
<evidence type="ECO:0000313" key="1">
    <source>
        <dbReference type="EMBL" id="CAH9108931.1"/>
    </source>
</evidence>
<protein>
    <submittedName>
        <fullName evidence="1">Uncharacterized protein</fullName>
    </submittedName>
</protein>
<name>A0A9P0ZP37_CUSEU</name>
<comment type="caution">
    <text evidence="1">The sequence shown here is derived from an EMBL/GenBank/DDBJ whole genome shotgun (WGS) entry which is preliminary data.</text>
</comment>
<proteinExistence type="predicted"/>
<dbReference type="EMBL" id="CAMAPE010000070">
    <property type="protein sequence ID" value="CAH9116060.1"/>
    <property type="molecule type" value="Genomic_DNA"/>
</dbReference>
<reference evidence="1" key="1">
    <citation type="submission" date="2022-07" db="EMBL/GenBank/DDBJ databases">
        <authorList>
            <person name="Macas J."/>
            <person name="Novak P."/>
            <person name="Neumann P."/>
        </authorList>
    </citation>
    <scope>NUCLEOTIDE SEQUENCE</scope>
</reference>
<gene>
    <name evidence="1" type="ORF">CEURO_LOCUS18284</name>
    <name evidence="2" type="ORF">CEURO_LOCUS21001</name>
</gene>
<dbReference type="Proteomes" id="UP001152484">
    <property type="component" value="Unassembled WGS sequence"/>
</dbReference>
<evidence type="ECO:0000313" key="2">
    <source>
        <dbReference type="EMBL" id="CAH9116060.1"/>
    </source>
</evidence>
<keyword evidence="3" id="KW-1185">Reference proteome</keyword>
<dbReference type="AlphaFoldDB" id="A0A9P0ZP37"/>
<dbReference type="EMBL" id="CAMAPE010000052">
    <property type="protein sequence ID" value="CAH9108931.1"/>
    <property type="molecule type" value="Genomic_DNA"/>
</dbReference>